<dbReference type="EMBL" id="AWWV01012046">
    <property type="protein sequence ID" value="OMO69323.1"/>
    <property type="molecule type" value="Genomic_DNA"/>
</dbReference>
<dbReference type="Gramene" id="OMO69323">
    <property type="protein sequence ID" value="OMO69323"/>
    <property type="gene ID" value="CCACVL1_19556"/>
</dbReference>
<reference evidence="1 2" key="1">
    <citation type="submission" date="2013-09" db="EMBL/GenBank/DDBJ databases">
        <title>Corchorus capsularis genome sequencing.</title>
        <authorList>
            <person name="Alam M."/>
            <person name="Haque M.S."/>
            <person name="Islam M.S."/>
            <person name="Emdad E.M."/>
            <person name="Islam M.M."/>
            <person name="Ahmed B."/>
            <person name="Halim A."/>
            <person name="Hossen Q.M.M."/>
            <person name="Hossain M.Z."/>
            <person name="Ahmed R."/>
            <person name="Khan M.M."/>
            <person name="Islam R."/>
            <person name="Rashid M.M."/>
            <person name="Khan S.A."/>
            <person name="Rahman M.S."/>
            <person name="Alam M."/>
        </authorList>
    </citation>
    <scope>NUCLEOTIDE SEQUENCE [LARGE SCALE GENOMIC DNA]</scope>
    <source>
        <strain evidence="2">cv. CVL-1</strain>
        <tissue evidence="1">Whole seedling</tissue>
    </source>
</reference>
<dbReference type="AlphaFoldDB" id="A0A1R3HG90"/>
<accession>A0A1R3HG90</accession>
<protein>
    <submittedName>
        <fullName evidence="1">Uncharacterized protein</fullName>
    </submittedName>
</protein>
<name>A0A1R3HG90_COCAP</name>
<gene>
    <name evidence="1" type="ORF">CCACVL1_19556</name>
</gene>
<organism evidence="1 2">
    <name type="scientific">Corchorus capsularis</name>
    <name type="common">Jute</name>
    <dbReference type="NCBI Taxonomy" id="210143"/>
    <lineage>
        <taxon>Eukaryota</taxon>
        <taxon>Viridiplantae</taxon>
        <taxon>Streptophyta</taxon>
        <taxon>Embryophyta</taxon>
        <taxon>Tracheophyta</taxon>
        <taxon>Spermatophyta</taxon>
        <taxon>Magnoliopsida</taxon>
        <taxon>eudicotyledons</taxon>
        <taxon>Gunneridae</taxon>
        <taxon>Pentapetalae</taxon>
        <taxon>rosids</taxon>
        <taxon>malvids</taxon>
        <taxon>Malvales</taxon>
        <taxon>Malvaceae</taxon>
        <taxon>Grewioideae</taxon>
        <taxon>Apeibeae</taxon>
        <taxon>Corchorus</taxon>
    </lineage>
</organism>
<evidence type="ECO:0000313" key="1">
    <source>
        <dbReference type="EMBL" id="OMO69323.1"/>
    </source>
</evidence>
<sequence length="25" mass="2575">MSETVSSSGVLLQPLGHLTKACDSN</sequence>
<comment type="caution">
    <text evidence="1">The sequence shown here is derived from an EMBL/GenBank/DDBJ whole genome shotgun (WGS) entry which is preliminary data.</text>
</comment>
<proteinExistence type="predicted"/>
<dbReference type="Proteomes" id="UP000188268">
    <property type="component" value="Unassembled WGS sequence"/>
</dbReference>
<evidence type="ECO:0000313" key="2">
    <source>
        <dbReference type="Proteomes" id="UP000188268"/>
    </source>
</evidence>
<keyword evidence="2" id="KW-1185">Reference proteome</keyword>